<reference evidence="7 9" key="2">
    <citation type="journal article" date="2018" name="Plant J.">
        <title>The Physcomitrella patens chromosome-scale assembly reveals moss genome structure and evolution.</title>
        <authorList>
            <person name="Lang D."/>
            <person name="Ullrich K.K."/>
            <person name="Murat F."/>
            <person name="Fuchs J."/>
            <person name="Jenkins J."/>
            <person name="Haas F.B."/>
            <person name="Piednoel M."/>
            <person name="Gundlach H."/>
            <person name="Van Bel M."/>
            <person name="Meyberg R."/>
            <person name="Vives C."/>
            <person name="Morata J."/>
            <person name="Symeonidi A."/>
            <person name="Hiss M."/>
            <person name="Muchero W."/>
            <person name="Kamisugi Y."/>
            <person name="Saleh O."/>
            <person name="Blanc G."/>
            <person name="Decker E.L."/>
            <person name="van Gessel N."/>
            <person name="Grimwood J."/>
            <person name="Hayes R.D."/>
            <person name="Graham S.W."/>
            <person name="Gunter L.E."/>
            <person name="McDaniel S.F."/>
            <person name="Hoernstein S.N.W."/>
            <person name="Larsson A."/>
            <person name="Li F.W."/>
            <person name="Perroud P.F."/>
            <person name="Phillips J."/>
            <person name="Ranjan P."/>
            <person name="Rokshar D.S."/>
            <person name="Rothfels C.J."/>
            <person name="Schneider L."/>
            <person name="Shu S."/>
            <person name="Stevenson D.W."/>
            <person name="Thummler F."/>
            <person name="Tillich M."/>
            <person name="Villarreal Aguilar J.C."/>
            <person name="Widiez T."/>
            <person name="Wong G.K."/>
            <person name="Wymore A."/>
            <person name="Zhang Y."/>
            <person name="Zimmer A.D."/>
            <person name="Quatrano R.S."/>
            <person name="Mayer K.F.X."/>
            <person name="Goodstein D."/>
            <person name="Casacuberta J.M."/>
            <person name="Vandepoele K."/>
            <person name="Reski R."/>
            <person name="Cuming A.C."/>
            <person name="Tuskan G.A."/>
            <person name="Maumus F."/>
            <person name="Salse J."/>
            <person name="Schmutz J."/>
            <person name="Rensing S.A."/>
        </authorList>
    </citation>
    <scope>NUCLEOTIDE SEQUENCE [LARGE SCALE GENOMIC DNA]</scope>
    <source>
        <strain evidence="8 9">cv. Gransden 2004</strain>
    </source>
</reference>
<dbReference type="GO" id="GO:0016757">
    <property type="term" value="F:glycosyltransferase activity"/>
    <property type="evidence" value="ECO:0007669"/>
    <property type="project" value="InterPro"/>
</dbReference>
<evidence type="ECO:0000256" key="4">
    <source>
        <dbReference type="ARBA" id="ARBA00023034"/>
    </source>
</evidence>
<dbReference type="KEGG" id="ppp:112290993"/>
<dbReference type="EMBL" id="ABEU02000014">
    <property type="protein sequence ID" value="PNR41557.1"/>
    <property type="molecule type" value="Genomic_DNA"/>
</dbReference>
<evidence type="ECO:0000313" key="8">
    <source>
        <dbReference type="EnsemblPlants" id="Pp3c14_23920V3.1"/>
    </source>
</evidence>
<dbReference type="PANTHER" id="PTHR11062">
    <property type="entry name" value="EXOSTOSIN HEPARAN SULFATE GLYCOSYLTRANSFERASE -RELATED"/>
    <property type="match status" value="1"/>
</dbReference>
<evidence type="ECO:0000259" key="6">
    <source>
        <dbReference type="Pfam" id="PF03016"/>
    </source>
</evidence>
<dbReference type="RefSeq" id="XP_024393667.1">
    <property type="nucleotide sequence ID" value="XM_024537899.2"/>
</dbReference>
<evidence type="ECO:0000256" key="3">
    <source>
        <dbReference type="ARBA" id="ARBA00022968"/>
    </source>
</evidence>
<dbReference type="InterPro" id="IPR040911">
    <property type="entry name" value="Exostosin_GT47"/>
</dbReference>
<protein>
    <recommendedName>
        <fullName evidence="6">Exostosin GT47 domain-containing protein</fullName>
    </recommendedName>
</protein>
<keyword evidence="5" id="KW-0812">Transmembrane</keyword>
<dbReference type="HOGENOM" id="CLU_013906_5_1_1"/>
<accession>A9SDZ4</accession>
<organism evidence="7">
    <name type="scientific">Physcomitrium patens</name>
    <name type="common">Spreading-leaved earth moss</name>
    <name type="synonym">Physcomitrella patens</name>
    <dbReference type="NCBI Taxonomy" id="3218"/>
    <lineage>
        <taxon>Eukaryota</taxon>
        <taxon>Viridiplantae</taxon>
        <taxon>Streptophyta</taxon>
        <taxon>Embryophyta</taxon>
        <taxon>Bryophyta</taxon>
        <taxon>Bryophytina</taxon>
        <taxon>Bryopsida</taxon>
        <taxon>Funariidae</taxon>
        <taxon>Funariales</taxon>
        <taxon>Funariaceae</taxon>
        <taxon>Physcomitrium</taxon>
    </lineage>
</organism>
<dbReference type="Gramene" id="Pp3c14_23920V3.2">
    <property type="protein sequence ID" value="Pp3c14_23920V3.2"/>
    <property type="gene ID" value="Pp3c14_23920"/>
</dbReference>
<feature type="domain" description="Exostosin GT47" evidence="6">
    <location>
        <begin position="56"/>
        <end position="363"/>
    </location>
</feature>
<evidence type="ECO:0000256" key="2">
    <source>
        <dbReference type="ARBA" id="ARBA00010271"/>
    </source>
</evidence>
<gene>
    <name evidence="8" type="primary">LOC112290993</name>
    <name evidence="7" type="ORF">PHYPA_018960</name>
</gene>
<dbReference type="EnsemblPlants" id="Pp3c14_23920V3.1">
    <property type="protein sequence ID" value="Pp3c14_23920V3.1"/>
    <property type="gene ID" value="Pp3c14_23920"/>
</dbReference>
<comment type="subcellular location">
    <subcellularLocation>
        <location evidence="1">Golgi apparatus membrane</location>
        <topology evidence="1">Single-pass type II membrane protein</topology>
    </subcellularLocation>
</comment>
<reference evidence="7 9" key="1">
    <citation type="journal article" date="2008" name="Science">
        <title>The Physcomitrella genome reveals evolutionary insights into the conquest of land by plants.</title>
        <authorList>
            <person name="Rensing S."/>
            <person name="Lang D."/>
            <person name="Zimmer A."/>
            <person name="Terry A."/>
            <person name="Salamov A."/>
            <person name="Shapiro H."/>
            <person name="Nishiyama T."/>
            <person name="Perroud P.-F."/>
            <person name="Lindquist E."/>
            <person name="Kamisugi Y."/>
            <person name="Tanahashi T."/>
            <person name="Sakakibara K."/>
            <person name="Fujita T."/>
            <person name="Oishi K."/>
            <person name="Shin-I T."/>
            <person name="Kuroki Y."/>
            <person name="Toyoda A."/>
            <person name="Suzuki Y."/>
            <person name="Hashimoto A."/>
            <person name="Yamaguchi K."/>
            <person name="Sugano A."/>
            <person name="Kohara Y."/>
            <person name="Fujiyama A."/>
            <person name="Anterola A."/>
            <person name="Aoki S."/>
            <person name="Ashton N."/>
            <person name="Barbazuk W.B."/>
            <person name="Barker E."/>
            <person name="Bennetzen J."/>
            <person name="Bezanilla M."/>
            <person name="Blankenship R."/>
            <person name="Cho S.H."/>
            <person name="Dutcher S."/>
            <person name="Estelle M."/>
            <person name="Fawcett J.A."/>
            <person name="Gundlach H."/>
            <person name="Hanada K."/>
            <person name="Heyl A."/>
            <person name="Hicks K.A."/>
            <person name="Hugh J."/>
            <person name="Lohr M."/>
            <person name="Mayer K."/>
            <person name="Melkozernov A."/>
            <person name="Murata T."/>
            <person name="Nelson D."/>
            <person name="Pils B."/>
            <person name="Prigge M."/>
            <person name="Reiss B."/>
            <person name="Renner T."/>
            <person name="Rombauts S."/>
            <person name="Rushton P."/>
            <person name="Sanderfoot A."/>
            <person name="Schween G."/>
            <person name="Shiu S.-H."/>
            <person name="Stueber K."/>
            <person name="Theodoulou F.L."/>
            <person name="Tu H."/>
            <person name="Van de Peer Y."/>
            <person name="Verrier P.J."/>
            <person name="Waters E."/>
            <person name="Wood A."/>
            <person name="Yang L."/>
            <person name="Cove D."/>
            <person name="Cuming A."/>
            <person name="Hasebe M."/>
            <person name="Lucas S."/>
            <person name="Mishler D.B."/>
            <person name="Reski R."/>
            <person name="Grigoriev I."/>
            <person name="Quatrano R.S."/>
            <person name="Boore J.L."/>
        </authorList>
    </citation>
    <scope>NUCLEOTIDE SEQUENCE [LARGE SCALE GENOMIC DNA]</scope>
    <source>
        <strain evidence="8 9">cv. Gransden 2004</strain>
    </source>
</reference>
<dbReference type="Gramene" id="Pp3c14_23920V3.1">
    <property type="protein sequence ID" value="Pp3c14_23920V3.1"/>
    <property type="gene ID" value="Pp3c14_23920"/>
</dbReference>
<dbReference type="eggNOG" id="KOG1021">
    <property type="taxonomic scope" value="Eukaryota"/>
</dbReference>
<sequence>MSTIKEAPEPKISTYLQILYGLFNFLLLGLMIVSVVNMGTYVISGGGPTSNATSPPVYLHPARFDTSMRKVEENRNPTESSHCSMGSCFDYSRCDGMEELLVYHYDSPSSQAWYFKQALEKSPYYTVDPSKACLFFVTVDTRAEHALDFNTLPYWNHGLNHVIISVSDNWAKQKTLIPDVAEMASTMTSSTHRTTYREGFDISVPLPQRKFYLELQRRKALERKYFLTFTGTRFLGRSGLRNNAVLRSMHNGENIIVATTCNQGLNSEAMLKHPELRSDCARDQSIYDKYKFEDLMDSTFGLVSAGRGSSSFRLLEVLSAGSIPVVISDNFVLPFDTLIDWSRCLYVFPSSQMHRIVRTLRSLREEDIEFRWSYCLFIYREFLADDDKIVKTVAMALKARFFGALPKLNPNIPLLPRHLTMEYAMSEFL</sequence>
<dbReference type="PANTHER" id="PTHR11062:SF329">
    <property type="entry name" value="EXOSTOSIN GT47 DOMAIN-CONTAINING PROTEIN"/>
    <property type="match status" value="1"/>
</dbReference>
<dbReference type="EnsemblPlants" id="Pp3c14_23920V3.2">
    <property type="protein sequence ID" value="Pp3c14_23920V3.2"/>
    <property type="gene ID" value="Pp3c14_23920"/>
</dbReference>
<keyword evidence="9" id="KW-1185">Reference proteome</keyword>
<name>A9SDZ4_PHYPA</name>
<evidence type="ECO:0000313" key="9">
    <source>
        <dbReference type="Proteomes" id="UP000006727"/>
    </source>
</evidence>
<keyword evidence="4" id="KW-0333">Golgi apparatus</keyword>
<keyword evidence="3" id="KW-0735">Signal-anchor</keyword>
<evidence type="ECO:0000256" key="1">
    <source>
        <dbReference type="ARBA" id="ARBA00004323"/>
    </source>
</evidence>
<keyword evidence="5" id="KW-0472">Membrane</keyword>
<feature type="transmembrane region" description="Helical" evidence="5">
    <location>
        <begin position="21"/>
        <end position="43"/>
    </location>
</feature>
<dbReference type="InterPro" id="IPR004263">
    <property type="entry name" value="Exostosin"/>
</dbReference>
<dbReference type="Proteomes" id="UP000006727">
    <property type="component" value="Chromosome 14"/>
</dbReference>
<dbReference type="PaxDb" id="3218-PP1S69_76V6.1"/>
<evidence type="ECO:0000256" key="5">
    <source>
        <dbReference type="SAM" id="Phobius"/>
    </source>
</evidence>
<proteinExistence type="inferred from homology"/>
<dbReference type="AlphaFoldDB" id="A9SDZ4"/>
<dbReference type="OrthoDB" id="1924787at2759"/>
<dbReference type="Pfam" id="PF03016">
    <property type="entry name" value="Exostosin_GT47"/>
    <property type="match status" value="1"/>
</dbReference>
<reference evidence="8" key="3">
    <citation type="submission" date="2020-12" db="UniProtKB">
        <authorList>
            <consortium name="EnsemblPlants"/>
        </authorList>
    </citation>
    <scope>IDENTIFICATION</scope>
</reference>
<comment type="similarity">
    <text evidence="2">Belongs to the glycosyltransferase 47 family.</text>
</comment>
<evidence type="ECO:0000313" key="7">
    <source>
        <dbReference type="EMBL" id="PNR41557.1"/>
    </source>
</evidence>
<keyword evidence="5" id="KW-1133">Transmembrane helix</keyword>
<dbReference type="GeneID" id="112290993"/>
<dbReference type="GO" id="GO:0000139">
    <property type="term" value="C:Golgi membrane"/>
    <property type="evidence" value="ECO:0007669"/>
    <property type="project" value="UniProtKB-SubCell"/>
</dbReference>